<protein>
    <submittedName>
        <fullName evidence="2">Uncharacterized protein</fullName>
    </submittedName>
</protein>
<organism evidence="2">
    <name type="scientific">uncultured Caudovirales phage</name>
    <dbReference type="NCBI Taxonomy" id="2100421"/>
    <lineage>
        <taxon>Viruses</taxon>
        <taxon>Duplodnaviria</taxon>
        <taxon>Heunggongvirae</taxon>
        <taxon>Uroviricota</taxon>
        <taxon>Caudoviricetes</taxon>
        <taxon>Peduoviridae</taxon>
        <taxon>Maltschvirus</taxon>
        <taxon>Maltschvirus maltsch</taxon>
    </lineage>
</organism>
<feature type="transmembrane region" description="Helical" evidence="1">
    <location>
        <begin position="7"/>
        <end position="26"/>
    </location>
</feature>
<evidence type="ECO:0000256" key="1">
    <source>
        <dbReference type="SAM" id="Phobius"/>
    </source>
</evidence>
<name>A0A6J5NTB0_9CAUD</name>
<gene>
    <name evidence="2" type="ORF">UFOVP723_148</name>
</gene>
<reference evidence="2" key="1">
    <citation type="submission" date="2020-04" db="EMBL/GenBank/DDBJ databases">
        <authorList>
            <person name="Chiriac C."/>
            <person name="Salcher M."/>
            <person name="Ghai R."/>
            <person name="Kavagutti S V."/>
        </authorList>
    </citation>
    <scope>NUCLEOTIDE SEQUENCE</scope>
</reference>
<sequence>MKKLESIFVLSFLVSLYVLVLINAIINGIKFTV</sequence>
<keyword evidence="1" id="KW-0472">Membrane</keyword>
<proteinExistence type="predicted"/>
<keyword evidence="1" id="KW-1133">Transmembrane helix</keyword>
<keyword evidence="1" id="KW-0812">Transmembrane</keyword>
<accession>A0A6J5NTB0</accession>
<dbReference type="EMBL" id="LR796697">
    <property type="protein sequence ID" value="CAB4160348.1"/>
    <property type="molecule type" value="Genomic_DNA"/>
</dbReference>
<evidence type="ECO:0000313" key="2">
    <source>
        <dbReference type="EMBL" id="CAB4160348.1"/>
    </source>
</evidence>